<organism evidence="2 3">
    <name type="scientific">Anisodus tanguticus</name>
    <dbReference type="NCBI Taxonomy" id="243964"/>
    <lineage>
        <taxon>Eukaryota</taxon>
        <taxon>Viridiplantae</taxon>
        <taxon>Streptophyta</taxon>
        <taxon>Embryophyta</taxon>
        <taxon>Tracheophyta</taxon>
        <taxon>Spermatophyta</taxon>
        <taxon>Magnoliopsida</taxon>
        <taxon>eudicotyledons</taxon>
        <taxon>Gunneridae</taxon>
        <taxon>Pentapetalae</taxon>
        <taxon>asterids</taxon>
        <taxon>lamiids</taxon>
        <taxon>Solanales</taxon>
        <taxon>Solanaceae</taxon>
        <taxon>Solanoideae</taxon>
        <taxon>Hyoscyameae</taxon>
        <taxon>Anisodus</taxon>
    </lineage>
</organism>
<dbReference type="EMBL" id="JAVYJV010000007">
    <property type="protein sequence ID" value="KAK4366579.1"/>
    <property type="molecule type" value="Genomic_DNA"/>
</dbReference>
<gene>
    <name evidence="2" type="ORF">RND71_014459</name>
</gene>
<protein>
    <submittedName>
        <fullName evidence="2">Uncharacterized protein</fullName>
    </submittedName>
</protein>
<evidence type="ECO:0000256" key="1">
    <source>
        <dbReference type="SAM" id="MobiDB-lite"/>
    </source>
</evidence>
<sequence length="174" mass="19864">MKRVRECKSKRLTYRNTLTIYMMIMNSDLAHLFDRVLGPLDSMIDISKVLALGQSVKHNLTPVEECSGKSTLITQIHKIMVIQGEHFQLYYLSVYAEAPHTVYSRALLGEDARLPEDEVVCLVYQMMADLAVGKEVESQPQGDPDDVEEEEREYKMPSKVLTGLFTTILRKPIK</sequence>
<dbReference type="Proteomes" id="UP001291623">
    <property type="component" value="Unassembled WGS sequence"/>
</dbReference>
<reference evidence="2" key="1">
    <citation type="submission" date="2023-12" db="EMBL/GenBank/DDBJ databases">
        <title>Genome assembly of Anisodus tanguticus.</title>
        <authorList>
            <person name="Wang Y.-J."/>
        </authorList>
    </citation>
    <scope>NUCLEOTIDE SEQUENCE</scope>
    <source>
        <strain evidence="2">KB-2021</strain>
        <tissue evidence="2">Leaf</tissue>
    </source>
</reference>
<comment type="caution">
    <text evidence="2">The sequence shown here is derived from an EMBL/GenBank/DDBJ whole genome shotgun (WGS) entry which is preliminary data.</text>
</comment>
<feature type="region of interest" description="Disordered" evidence="1">
    <location>
        <begin position="134"/>
        <end position="154"/>
    </location>
</feature>
<name>A0AAE1VMS1_9SOLA</name>
<keyword evidence="3" id="KW-1185">Reference proteome</keyword>
<proteinExistence type="predicted"/>
<evidence type="ECO:0000313" key="2">
    <source>
        <dbReference type="EMBL" id="KAK4366579.1"/>
    </source>
</evidence>
<accession>A0AAE1VMS1</accession>
<evidence type="ECO:0000313" key="3">
    <source>
        <dbReference type="Proteomes" id="UP001291623"/>
    </source>
</evidence>
<dbReference type="AlphaFoldDB" id="A0AAE1VMS1"/>